<dbReference type="PANTHER" id="PTHR11254:SF440">
    <property type="entry name" value="E3 UBIQUITIN-PROTEIN LIGASE NEDD-4"/>
    <property type="match status" value="1"/>
</dbReference>
<dbReference type="SUPFAM" id="SSF56204">
    <property type="entry name" value="Hect, E3 ligase catalytic domain"/>
    <property type="match status" value="1"/>
</dbReference>
<evidence type="ECO:0000259" key="10">
    <source>
        <dbReference type="PROSITE" id="PS50237"/>
    </source>
</evidence>
<dbReference type="Gene3D" id="2.20.70.10">
    <property type="match status" value="1"/>
</dbReference>
<dbReference type="Gene3D" id="3.30.2410.10">
    <property type="entry name" value="Hect, E3 ligase catalytic domain"/>
    <property type="match status" value="1"/>
</dbReference>
<keyword evidence="5" id="KW-0677">Repeat</keyword>
<evidence type="ECO:0000256" key="4">
    <source>
        <dbReference type="ARBA" id="ARBA00022679"/>
    </source>
</evidence>
<dbReference type="Pfam" id="PF00397">
    <property type="entry name" value="WW"/>
    <property type="match status" value="1"/>
</dbReference>
<dbReference type="Pfam" id="PF00632">
    <property type="entry name" value="HECT"/>
    <property type="match status" value="1"/>
</dbReference>
<feature type="region of interest" description="Disordered" evidence="8">
    <location>
        <begin position="1"/>
        <end position="23"/>
    </location>
</feature>
<dbReference type="InterPro" id="IPR036020">
    <property type="entry name" value="WW_dom_sf"/>
</dbReference>
<dbReference type="SMART" id="SM00456">
    <property type="entry name" value="WW"/>
    <property type="match status" value="1"/>
</dbReference>
<dbReference type="Gene3D" id="3.90.1750.10">
    <property type="entry name" value="Hect, E3 ligase catalytic domains"/>
    <property type="match status" value="1"/>
</dbReference>
<evidence type="ECO:0000256" key="5">
    <source>
        <dbReference type="ARBA" id="ARBA00022737"/>
    </source>
</evidence>
<evidence type="ECO:0000256" key="2">
    <source>
        <dbReference type="ARBA" id="ARBA00004906"/>
    </source>
</evidence>
<evidence type="ECO:0000256" key="7">
    <source>
        <dbReference type="PROSITE-ProRule" id="PRU00104"/>
    </source>
</evidence>
<dbReference type="GO" id="GO:0016567">
    <property type="term" value="P:protein ubiquitination"/>
    <property type="evidence" value="ECO:0007669"/>
    <property type="project" value="UniProtKB-UniPathway"/>
</dbReference>
<dbReference type="GO" id="GO:0048814">
    <property type="term" value="P:regulation of dendrite morphogenesis"/>
    <property type="evidence" value="ECO:0007669"/>
    <property type="project" value="TreeGrafter"/>
</dbReference>
<feature type="compositionally biased region" description="Polar residues" evidence="8">
    <location>
        <begin position="599"/>
        <end position="609"/>
    </location>
</feature>
<proteinExistence type="predicted"/>
<feature type="compositionally biased region" description="Polar residues" evidence="8">
    <location>
        <begin position="1"/>
        <end position="11"/>
    </location>
</feature>
<dbReference type="InterPro" id="IPR000569">
    <property type="entry name" value="HECT_dom"/>
</dbReference>
<dbReference type="SMART" id="SM00119">
    <property type="entry name" value="HECTc"/>
    <property type="match status" value="1"/>
</dbReference>
<sequence>SSGESPNSVGARTNAPPPPQAQQSRWLRLSRLVHLQQLRPGRISRRSFHVRRRCRLEAAAASRCQPLLNDSREARRLISQEDATERMTLDDSVVGVALPPLRRQPRATSILHRLHRRCRHLAPPRADSDGRRRRWTIVSVDSRWRGGRRDNTGPRVHRSGTGDLRRTSLVCPASEDLPLPTGWQAAVAPNGRKFFINHNDKTTTWRDPREGALPAAGSGGGARARTTGALVWRGWQRESAERSGTAGRQAGRSGCTRTIGCSILITICGAPSGTAVPYSRDYKQKYEYFRGLLKAPKHMPNHKFDIRVKRTSILEDSFNCIMNVKQPARLVEGSSPLFEYSASDNYTLQINPQGGLANPEHLTLFCVTTIRRIEISHLSLRRKYLVSNRSLIYSQWREMCWLPMRIKRRIHRQGDHLAICRSRSRIKWPPLMRGFRAILIDSARFIQRFSMPPNWSCCCADLQAETTLFKGDYDPNHPVIINFCAPVYSFNNETRARLLQFVTGTSRVPMNGFSELWGSNGPQKFTIERWGSPDQLPRAHTCFNRMDLPPYSDYDSLRTKLVQAIENSEGTALKPPAEPPNSNHLQNRPPNPPAEPPSNHLQNRSSNHLSEPPQTPTCRTALKSTCKKTALKPPSI</sequence>
<dbReference type="InterPro" id="IPR035983">
    <property type="entry name" value="Hect_E3_ubiquitin_ligase"/>
</dbReference>
<dbReference type="GO" id="GO:0061630">
    <property type="term" value="F:ubiquitin protein ligase activity"/>
    <property type="evidence" value="ECO:0007669"/>
    <property type="project" value="UniProtKB-EC"/>
</dbReference>
<dbReference type="WBParaSite" id="maker-unitig_38292-snap-gene-0.1-mRNA-1">
    <property type="protein sequence ID" value="maker-unitig_38292-snap-gene-0.1-mRNA-1"/>
    <property type="gene ID" value="maker-unitig_38292-snap-gene-0.1"/>
</dbReference>
<reference evidence="12" key="1">
    <citation type="submission" date="2016-11" db="UniProtKB">
        <authorList>
            <consortium name="WormBaseParasite"/>
        </authorList>
    </citation>
    <scope>IDENTIFICATION</scope>
</reference>
<feature type="active site" description="Glycyl thioester intermediate" evidence="7">
    <location>
        <position position="542"/>
    </location>
</feature>
<evidence type="ECO:0000259" key="9">
    <source>
        <dbReference type="PROSITE" id="PS50020"/>
    </source>
</evidence>
<feature type="domain" description="HECT" evidence="10">
    <location>
        <begin position="465"/>
        <end position="574"/>
    </location>
</feature>
<feature type="domain" description="WW" evidence="9">
    <location>
        <begin position="177"/>
        <end position="210"/>
    </location>
</feature>
<comment type="pathway">
    <text evidence="2">Protein modification; protein ubiquitination.</text>
</comment>
<dbReference type="EC" id="2.3.2.26" evidence="3"/>
<name>A0A1I8FKZ3_9PLAT</name>
<dbReference type="CDD" id="cd00201">
    <property type="entry name" value="WW"/>
    <property type="match status" value="1"/>
</dbReference>
<accession>A0A1I8FKZ3</accession>
<evidence type="ECO:0000256" key="6">
    <source>
        <dbReference type="ARBA" id="ARBA00022786"/>
    </source>
</evidence>
<dbReference type="Proteomes" id="UP000095280">
    <property type="component" value="Unplaced"/>
</dbReference>
<protein>
    <recommendedName>
        <fullName evidence="3">HECT-type E3 ubiquitin transferase</fullName>
        <ecNumber evidence="3">2.3.2.26</ecNumber>
    </recommendedName>
</protein>
<dbReference type="GO" id="GO:0006511">
    <property type="term" value="P:ubiquitin-dependent protein catabolic process"/>
    <property type="evidence" value="ECO:0007669"/>
    <property type="project" value="TreeGrafter"/>
</dbReference>
<keyword evidence="6 7" id="KW-0833">Ubl conjugation pathway</keyword>
<evidence type="ECO:0000313" key="12">
    <source>
        <dbReference type="WBParaSite" id="maker-unitig_38292-snap-gene-0.1-mRNA-1"/>
    </source>
</evidence>
<dbReference type="FunFam" id="3.30.2410.10:FF:000001">
    <property type="entry name" value="E3 ubiquitin-protein ligase NEDD4-like"/>
    <property type="match status" value="1"/>
</dbReference>
<dbReference type="PANTHER" id="PTHR11254">
    <property type="entry name" value="HECT DOMAIN UBIQUITIN-PROTEIN LIGASE"/>
    <property type="match status" value="1"/>
</dbReference>
<feature type="region of interest" description="Disordered" evidence="8">
    <location>
        <begin position="569"/>
        <end position="636"/>
    </location>
</feature>
<evidence type="ECO:0000256" key="8">
    <source>
        <dbReference type="SAM" id="MobiDB-lite"/>
    </source>
</evidence>
<dbReference type="GO" id="GO:0005737">
    <property type="term" value="C:cytoplasm"/>
    <property type="evidence" value="ECO:0007669"/>
    <property type="project" value="TreeGrafter"/>
</dbReference>
<evidence type="ECO:0000256" key="3">
    <source>
        <dbReference type="ARBA" id="ARBA00012485"/>
    </source>
</evidence>
<organism evidence="11 12">
    <name type="scientific">Macrostomum lignano</name>
    <dbReference type="NCBI Taxonomy" id="282301"/>
    <lineage>
        <taxon>Eukaryota</taxon>
        <taxon>Metazoa</taxon>
        <taxon>Spiralia</taxon>
        <taxon>Lophotrochozoa</taxon>
        <taxon>Platyhelminthes</taxon>
        <taxon>Rhabditophora</taxon>
        <taxon>Macrostomorpha</taxon>
        <taxon>Macrostomida</taxon>
        <taxon>Macrostomidae</taxon>
        <taxon>Macrostomum</taxon>
    </lineage>
</organism>
<keyword evidence="11" id="KW-1185">Reference proteome</keyword>
<dbReference type="PROSITE" id="PS50237">
    <property type="entry name" value="HECT"/>
    <property type="match status" value="1"/>
</dbReference>
<dbReference type="AlphaFoldDB" id="A0A1I8FKZ3"/>
<evidence type="ECO:0000256" key="1">
    <source>
        <dbReference type="ARBA" id="ARBA00000885"/>
    </source>
</evidence>
<dbReference type="UniPathway" id="UPA00143"/>
<keyword evidence="4" id="KW-0808">Transferase</keyword>
<dbReference type="InterPro" id="IPR001202">
    <property type="entry name" value="WW_dom"/>
</dbReference>
<dbReference type="SUPFAM" id="SSF51045">
    <property type="entry name" value="WW domain"/>
    <property type="match status" value="1"/>
</dbReference>
<dbReference type="PROSITE" id="PS50020">
    <property type="entry name" value="WW_DOMAIN_2"/>
    <property type="match status" value="1"/>
</dbReference>
<evidence type="ECO:0000313" key="11">
    <source>
        <dbReference type="Proteomes" id="UP000095280"/>
    </source>
</evidence>
<dbReference type="InterPro" id="IPR050409">
    <property type="entry name" value="E3_ubiq-protein_ligase"/>
</dbReference>
<feature type="region of interest" description="Disordered" evidence="8">
    <location>
        <begin position="203"/>
        <end position="223"/>
    </location>
</feature>
<comment type="catalytic activity">
    <reaction evidence="1">
        <text>S-ubiquitinyl-[E2 ubiquitin-conjugating enzyme]-L-cysteine + [acceptor protein]-L-lysine = [E2 ubiquitin-conjugating enzyme]-L-cysteine + N(6)-ubiquitinyl-[acceptor protein]-L-lysine.</text>
        <dbReference type="EC" id="2.3.2.26"/>
    </reaction>
</comment>